<reference evidence="3 4" key="1">
    <citation type="submission" date="2024-09" db="EMBL/GenBank/DDBJ databases">
        <authorList>
            <person name="Sun Q."/>
            <person name="Mori K."/>
        </authorList>
    </citation>
    <scope>NUCLEOTIDE SEQUENCE [LARGE SCALE GENOMIC DNA]</scope>
    <source>
        <strain evidence="3 4">JCM 14321</strain>
    </source>
</reference>
<dbReference type="RefSeq" id="WP_157423475.1">
    <property type="nucleotide sequence ID" value="NZ_JBHMBL010000001.1"/>
</dbReference>
<evidence type="ECO:0000313" key="3">
    <source>
        <dbReference type="EMBL" id="MFB9641124.1"/>
    </source>
</evidence>
<evidence type="ECO:0000313" key="4">
    <source>
        <dbReference type="Proteomes" id="UP001589667"/>
    </source>
</evidence>
<evidence type="ECO:0000256" key="2">
    <source>
        <dbReference type="SAM" id="Phobius"/>
    </source>
</evidence>
<comment type="caution">
    <text evidence="3">The sequence shown here is derived from an EMBL/GenBank/DDBJ whole genome shotgun (WGS) entry which is preliminary data.</text>
</comment>
<feature type="transmembrane region" description="Helical" evidence="2">
    <location>
        <begin position="98"/>
        <end position="124"/>
    </location>
</feature>
<organism evidence="3 4">
    <name type="scientific">Agromyces lapidis</name>
    <dbReference type="NCBI Taxonomy" id="279574"/>
    <lineage>
        <taxon>Bacteria</taxon>
        <taxon>Bacillati</taxon>
        <taxon>Actinomycetota</taxon>
        <taxon>Actinomycetes</taxon>
        <taxon>Micrococcales</taxon>
        <taxon>Microbacteriaceae</taxon>
        <taxon>Agromyces</taxon>
    </lineage>
</organism>
<keyword evidence="2" id="KW-1133">Transmembrane helix</keyword>
<keyword evidence="2" id="KW-0812">Transmembrane</keyword>
<dbReference type="Proteomes" id="UP001589667">
    <property type="component" value="Unassembled WGS sequence"/>
</dbReference>
<sequence length="269" mass="28555">MMRHATRAASERADSGRGVDPGPVGCYGGCRMRRVHRKGSTPRGIPPGKIVPPARCARDDDGVVMVVSGRRRRDRDVDPGPRSWRWTLRRSALAQQRALVALQTVSVACLIAFAVLRPLLPGAFTVFLIGKRGAGMVLMPTDTALSVSVIACVIAVAVIATMLTWLGRSRQKVVPREAVNSAAVLGILGACVAIGLAASAFSRWSFALATAIVAGAVIFVLLDGARKRADDRWLLGAALDEIAAARRRAGLPPYEAETTRPPTPAPPAR</sequence>
<gene>
    <name evidence="3" type="ORF">ACFFQV_02370</name>
</gene>
<keyword evidence="4" id="KW-1185">Reference proteome</keyword>
<feature type="region of interest" description="Disordered" evidence="1">
    <location>
        <begin position="250"/>
        <end position="269"/>
    </location>
</feature>
<keyword evidence="2" id="KW-0472">Membrane</keyword>
<name>A0ABV5SPY0_9MICO</name>
<accession>A0ABV5SPY0</accession>
<feature type="transmembrane region" description="Helical" evidence="2">
    <location>
        <begin position="178"/>
        <end position="198"/>
    </location>
</feature>
<evidence type="ECO:0008006" key="5">
    <source>
        <dbReference type="Google" id="ProtNLM"/>
    </source>
</evidence>
<evidence type="ECO:0000256" key="1">
    <source>
        <dbReference type="SAM" id="MobiDB-lite"/>
    </source>
</evidence>
<dbReference type="EMBL" id="JBHMBL010000001">
    <property type="protein sequence ID" value="MFB9641124.1"/>
    <property type="molecule type" value="Genomic_DNA"/>
</dbReference>
<protein>
    <recommendedName>
        <fullName evidence="5">MFS transporter</fullName>
    </recommendedName>
</protein>
<feature type="transmembrane region" description="Helical" evidence="2">
    <location>
        <begin position="204"/>
        <end position="222"/>
    </location>
</feature>
<proteinExistence type="predicted"/>
<feature type="transmembrane region" description="Helical" evidence="2">
    <location>
        <begin position="144"/>
        <end position="166"/>
    </location>
</feature>
<feature type="region of interest" description="Disordered" evidence="1">
    <location>
        <begin position="1"/>
        <end position="20"/>
    </location>
</feature>